<gene>
    <name evidence="1" type="ORF">DPMN_014744</name>
</gene>
<keyword evidence="2" id="KW-1185">Reference proteome</keyword>
<proteinExistence type="predicted"/>
<accession>A0A9D4NBJ1</accession>
<dbReference type="Proteomes" id="UP000828390">
    <property type="component" value="Unassembled WGS sequence"/>
</dbReference>
<protein>
    <submittedName>
        <fullName evidence="1">Uncharacterized protein</fullName>
    </submittedName>
</protein>
<dbReference type="AlphaFoldDB" id="A0A9D4NBJ1"/>
<dbReference type="EMBL" id="JAIWYP010000001">
    <property type="protein sequence ID" value="KAH3890659.1"/>
    <property type="molecule type" value="Genomic_DNA"/>
</dbReference>
<evidence type="ECO:0000313" key="1">
    <source>
        <dbReference type="EMBL" id="KAH3890659.1"/>
    </source>
</evidence>
<reference evidence="1" key="2">
    <citation type="submission" date="2020-11" db="EMBL/GenBank/DDBJ databases">
        <authorList>
            <person name="McCartney M.A."/>
            <person name="Auch B."/>
            <person name="Kono T."/>
            <person name="Mallez S."/>
            <person name="Becker A."/>
            <person name="Gohl D.M."/>
            <person name="Silverstein K.A.T."/>
            <person name="Koren S."/>
            <person name="Bechman K.B."/>
            <person name="Herman A."/>
            <person name="Abrahante J.E."/>
            <person name="Garbe J."/>
        </authorList>
    </citation>
    <scope>NUCLEOTIDE SEQUENCE</scope>
    <source>
        <strain evidence="1">Duluth1</strain>
        <tissue evidence="1">Whole animal</tissue>
    </source>
</reference>
<reference evidence="1" key="1">
    <citation type="journal article" date="2019" name="bioRxiv">
        <title>The Genome of the Zebra Mussel, Dreissena polymorpha: A Resource for Invasive Species Research.</title>
        <authorList>
            <person name="McCartney M.A."/>
            <person name="Auch B."/>
            <person name="Kono T."/>
            <person name="Mallez S."/>
            <person name="Zhang Y."/>
            <person name="Obille A."/>
            <person name="Becker A."/>
            <person name="Abrahante J.E."/>
            <person name="Garbe J."/>
            <person name="Badalamenti J.P."/>
            <person name="Herman A."/>
            <person name="Mangelson H."/>
            <person name="Liachko I."/>
            <person name="Sullivan S."/>
            <person name="Sone E.D."/>
            <person name="Koren S."/>
            <person name="Silverstein K.A.T."/>
            <person name="Beckman K.B."/>
            <person name="Gohl D.M."/>
        </authorList>
    </citation>
    <scope>NUCLEOTIDE SEQUENCE</scope>
    <source>
        <strain evidence="1">Duluth1</strain>
        <tissue evidence="1">Whole animal</tissue>
    </source>
</reference>
<name>A0A9D4NBJ1_DREPO</name>
<evidence type="ECO:0000313" key="2">
    <source>
        <dbReference type="Proteomes" id="UP000828390"/>
    </source>
</evidence>
<organism evidence="1 2">
    <name type="scientific">Dreissena polymorpha</name>
    <name type="common">Zebra mussel</name>
    <name type="synonym">Mytilus polymorpha</name>
    <dbReference type="NCBI Taxonomy" id="45954"/>
    <lineage>
        <taxon>Eukaryota</taxon>
        <taxon>Metazoa</taxon>
        <taxon>Spiralia</taxon>
        <taxon>Lophotrochozoa</taxon>
        <taxon>Mollusca</taxon>
        <taxon>Bivalvia</taxon>
        <taxon>Autobranchia</taxon>
        <taxon>Heteroconchia</taxon>
        <taxon>Euheterodonta</taxon>
        <taxon>Imparidentia</taxon>
        <taxon>Neoheterodontei</taxon>
        <taxon>Myida</taxon>
        <taxon>Dreissenoidea</taxon>
        <taxon>Dreissenidae</taxon>
        <taxon>Dreissena</taxon>
    </lineage>
</organism>
<sequence length="56" mass="6205">MTKPSITKNKINKSERLLLDWIQLATVISLPCSFTVNDAAILPLPLTVLMSVHTPM</sequence>
<comment type="caution">
    <text evidence="1">The sequence shown here is derived from an EMBL/GenBank/DDBJ whole genome shotgun (WGS) entry which is preliminary data.</text>
</comment>